<dbReference type="SMART" id="SM00671">
    <property type="entry name" value="SEL1"/>
    <property type="match status" value="5"/>
</dbReference>
<dbReference type="InterPro" id="IPR050767">
    <property type="entry name" value="Sel1_AlgK"/>
</dbReference>
<dbReference type="Pfam" id="PF08238">
    <property type="entry name" value="Sel1"/>
    <property type="match status" value="5"/>
</dbReference>
<proteinExistence type="predicted"/>
<reference evidence="2" key="1">
    <citation type="submission" date="2020-08" db="EMBL/GenBank/DDBJ databases">
        <title>Novel species isolated from subtropical streams in China.</title>
        <authorList>
            <person name="Lu H."/>
        </authorList>
    </citation>
    <scope>NUCLEOTIDE SEQUENCE</scope>
    <source>
        <strain evidence="2">LX22W</strain>
    </source>
</reference>
<dbReference type="AlphaFoldDB" id="A0A923HMA0"/>
<dbReference type="Proteomes" id="UP000627446">
    <property type="component" value="Unassembled WGS sequence"/>
</dbReference>
<dbReference type="PANTHER" id="PTHR11102">
    <property type="entry name" value="SEL-1-LIKE PROTEIN"/>
    <property type="match status" value="1"/>
</dbReference>
<feature type="compositionally biased region" description="Low complexity" evidence="1">
    <location>
        <begin position="420"/>
        <end position="434"/>
    </location>
</feature>
<evidence type="ECO:0000313" key="2">
    <source>
        <dbReference type="EMBL" id="MBC3880401.1"/>
    </source>
</evidence>
<evidence type="ECO:0000256" key="1">
    <source>
        <dbReference type="SAM" id="MobiDB-lite"/>
    </source>
</evidence>
<dbReference type="RefSeq" id="WP_186915083.1">
    <property type="nucleotide sequence ID" value="NZ_JACOFZ010000001.1"/>
</dbReference>
<organism evidence="2 3">
    <name type="scientific">Undibacterium nitidum</name>
    <dbReference type="NCBI Taxonomy" id="2762298"/>
    <lineage>
        <taxon>Bacteria</taxon>
        <taxon>Pseudomonadati</taxon>
        <taxon>Pseudomonadota</taxon>
        <taxon>Betaproteobacteria</taxon>
        <taxon>Burkholderiales</taxon>
        <taxon>Oxalobacteraceae</taxon>
        <taxon>Undibacterium</taxon>
    </lineage>
</organism>
<evidence type="ECO:0000313" key="3">
    <source>
        <dbReference type="Proteomes" id="UP000627446"/>
    </source>
</evidence>
<feature type="region of interest" description="Disordered" evidence="1">
    <location>
        <begin position="417"/>
        <end position="442"/>
    </location>
</feature>
<dbReference type="EMBL" id="JACOFZ010000001">
    <property type="protein sequence ID" value="MBC3880401.1"/>
    <property type="molecule type" value="Genomic_DNA"/>
</dbReference>
<comment type="caution">
    <text evidence="2">The sequence shown here is derived from an EMBL/GenBank/DDBJ whole genome shotgun (WGS) entry which is preliminary data.</text>
</comment>
<accession>A0A923HMA0</accession>
<dbReference type="SUPFAM" id="SSF81901">
    <property type="entry name" value="HCP-like"/>
    <property type="match status" value="1"/>
</dbReference>
<keyword evidence="3" id="KW-1185">Reference proteome</keyword>
<name>A0A923HMA0_9BURK</name>
<dbReference type="InterPro" id="IPR011990">
    <property type="entry name" value="TPR-like_helical_dom_sf"/>
</dbReference>
<sequence>MQGTEYMQEMQDLPSFFIDQRLEQSADERTIKRAYAKALKQIDQENDLTGFQDLRESYEYALSWARHRDWLALQESESHDLPVVVAPEAPLSGTKADDAPIVDETIPSKNQDVPSEHIVSSPILQGSVEQTNGSAPALMSLSLEEPEQEFKGEHTQSQSLMSLDGETAATENSSELAITNAAHIDKAATKVAVEDLPQLSAPIDVAKQVMEEVLQKIQTLNDENADLVPLLRQALDDDRLINVEAADLFEWLMANHVAQGWQPGNGNLFGATVKSFKWNEDKSRLLRFGELGYYLEHALVEMSMFNQQERGLADRQVQLIRRARAATLPDKHFLREHIQFIHHMTSSFPNWLNLVTSWTNLQAWRERADELKIVPEAAKAVNTKPEKEPSSFSQYGGIWFFVIFVLLSIVRGCGNEKTHSPSVQSSPFSQSVGGKTEKPKETNADRLFLAGEDAYFGRDNKVQSFKNAESAWLAAAQTDHLDAIAHLADLYADPKTGLENPELAHQYRLKAAERGKTRMYFGVANDFLMGRGVKKDEKLAFEWTQKAVDSGEKQALNNLGYLYERGSGVKKDPLKALEYYERGAVAGEPVALRHAGMSYLTGQLGGIKDLEKGYAYLKKSADKSYVRAQYDLGLIAEKALYKQPKDLELAVQWYERAIKQGNEDAKKRLQAMCKLKQYTACSQVKPV</sequence>
<protein>
    <submittedName>
        <fullName evidence="2">Sel1 repeat family protein</fullName>
    </submittedName>
</protein>
<dbReference type="PANTHER" id="PTHR11102:SF160">
    <property type="entry name" value="ERAD-ASSOCIATED E3 UBIQUITIN-PROTEIN LIGASE COMPONENT HRD3"/>
    <property type="match status" value="1"/>
</dbReference>
<dbReference type="Gene3D" id="1.25.40.10">
    <property type="entry name" value="Tetratricopeptide repeat domain"/>
    <property type="match status" value="1"/>
</dbReference>
<gene>
    <name evidence="2" type="ORF">H8K36_03360</name>
</gene>
<dbReference type="InterPro" id="IPR006597">
    <property type="entry name" value="Sel1-like"/>
</dbReference>